<dbReference type="SUPFAM" id="SSF51556">
    <property type="entry name" value="Metallo-dependent hydrolases"/>
    <property type="match status" value="1"/>
</dbReference>
<dbReference type="EMBL" id="FOVR01000007">
    <property type="protein sequence ID" value="SFO52889.1"/>
    <property type="molecule type" value="Genomic_DNA"/>
</dbReference>
<accession>A0A1I5HXN3</accession>
<dbReference type="AlphaFoldDB" id="A0A1I5HXN3"/>
<dbReference type="PANTHER" id="PTHR30068">
    <property type="entry name" value="URONATE ISOMERASE"/>
    <property type="match status" value="1"/>
</dbReference>
<evidence type="ECO:0000256" key="4">
    <source>
        <dbReference type="ARBA" id="ARBA00012546"/>
    </source>
</evidence>
<evidence type="ECO:0000256" key="6">
    <source>
        <dbReference type="ARBA" id="ARBA00023235"/>
    </source>
</evidence>
<dbReference type="RefSeq" id="WP_090073471.1">
    <property type="nucleotide sequence ID" value="NZ_FOVR01000007.1"/>
</dbReference>
<dbReference type="EC" id="5.3.1.12" evidence="4 7"/>
<evidence type="ECO:0000313" key="8">
    <source>
        <dbReference type="EMBL" id="SFO52889.1"/>
    </source>
</evidence>
<comment type="pathway">
    <text evidence="2 7">Carbohydrate metabolism; pentose and glucuronate interconversion.</text>
</comment>
<sequence>MLDPDRLFPIEDKTRSIARSLYEGVRSLPIISPHGHTDPSWFAKNERFPNPAQLFITPDHYVFRMLCSQGVKLEDVGVPRIDGGWTETNGRKIWRIFAKHAYLFRATPSRMWLGHAFEDVFGWTEWLNEENADRAYDHIAECLEKPEFLPRALYERFNIEALATTESPLDDLKWHRAIKESGWKGRVVTAYRPDPVVDPHYKGFIENIEKFGEIAGVDATNWEGYLEAHRIRRAYFKDFGATSSDHGHLTARTENLPQEEAAALFQKALKGECSAEEADAFRGHMLTEMARMSLEDGLVLQIHPGSNRNHSNPVFETFGLDKGFDIPTRTDYVHALKPLLDAVGMERDLKIILFTLDETSYARELAPLAGVYPALRLGPAWWFHDSPEGMRRFREMTTETAGFYNTVGFNDDTRAFCSIPARHDVARRVDCAFLATLVATGRLGEDEATEVAADLTYRLVKQAYQL</sequence>
<keyword evidence="9" id="KW-1185">Reference proteome</keyword>
<proteinExistence type="inferred from homology"/>
<dbReference type="Pfam" id="PF02614">
    <property type="entry name" value="UxaC"/>
    <property type="match status" value="1"/>
</dbReference>
<dbReference type="UniPathway" id="UPA00246"/>
<evidence type="ECO:0000256" key="1">
    <source>
        <dbReference type="ARBA" id="ARBA00001165"/>
    </source>
</evidence>
<dbReference type="STRING" id="655353.SAMN04488056_107194"/>
<dbReference type="GO" id="GO:0042840">
    <property type="term" value="P:D-glucuronate catabolic process"/>
    <property type="evidence" value="ECO:0007669"/>
    <property type="project" value="TreeGrafter"/>
</dbReference>
<dbReference type="Gene3D" id="1.10.2020.10">
    <property type="entry name" value="uronate isomerase, domain 2, chain A"/>
    <property type="match status" value="1"/>
</dbReference>
<evidence type="ECO:0000313" key="9">
    <source>
        <dbReference type="Proteomes" id="UP000199236"/>
    </source>
</evidence>
<protein>
    <recommendedName>
        <fullName evidence="5 7">Uronate isomerase</fullName>
        <ecNumber evidence="4 7">5.3.1.12</ecNumber>
    </recommendedName>
    <alternativeName>
        <fullName evidence="7">Glucuronate isomerase</fullName>
    </alternativeName>
    <alternativeName>
        <fullName evidence="7">Uronic isomerase</fullName>
    </alternativeName>
</protein>
<dbReference type="NCBIfam" id="NF002794">
    <property type="entry name" value="PRK02925.1"/>
    <property type="match status" value="1"/>
</dbReference>
<comment type="similarity">
    <text evidence="3 7">Belongs to the metallo-dependent hydrolases superfamily. Uronate isomerase family.</text>
</comment>
<dbReference type="InterPro" id="IPR003766">
    <property type="entry name" value="Uronate_isomerase"/>
</dbReference>
<dbReference type="GO" id="GO:0008880">
    <property type="term" value="F:glucuronate isomerase activity"/>
    <property type="evidence" value="ECO:0007669"/>
    <property type="project" value="UniProtKB-UniRule"/>
</dbReference>
<dbReference type="HAMAP" id="MF_00675">
    <property type="entry name" value="UxaC"/>
    <property type="match status" value="1"/>
</dbReference>
<dbReference type="GO" id="GO:0019698">
    <property type="term" value="P:D-galacturonate catabolic process"/>
    <property type="evidence" value="ECO:0007669"/>
    <property type="project" value="TreeGrafter"/>
</dbReference>
<comment type="catalytic activity">
    <reaction evidence="1 7">
        <text>D-glucuronate = D-fructuronate</text>
        <dbReference type="Rhea" id="RHEA:13049"/>
        <dbReference type="ChEBI" id="CHEBI:58720"/>
        <dbReference type="ChEBI" id="CHEBI:59863"/>
        <dbReference type="EC" id="5.3.1.12"/>
    </reaction>
</comment>
<gene>
    <name evidence="7" type="primary">uxaC</name>
    <name evidence="8" type="ORF">SAMN04488056_107194</name>
</gene>
<dbReference type="OrthoDB" id="9766564at2"/>
<evidence type="ECO:0000256" key="5">
    <source>
        <dbReference type="ARBA" id="ARBA00020555"/>
    </source>
</evidence>
<evidence type="ECO:0000256" key="3">
    <source>
        <dbReference type="ARBA" id="ARBA00008397"/>
    </source>
</evidence>
<evidence type="ECO:0000256" key="7">
    <source>
        <dbReference type="HAMAP-Rule" id="MF_00675"/>
    </source>
</evidence>
<evidence type="ECO:0000256" key="2">
    <source>
        <dbReference type="ARBA" id="ARBA00004892"/>
    </source>
</evidence>
<reference evidence="8 9" key="1">
    <citation type="submission" date="2016-10" db="EMBL/GenBank/DDBJ databases">
        <authorList>
            <person name="de Groot N.N."/>
        </authorList>
    </citation>
    <scope>NUCLEOTIDE SEQUENCE [LARGE SCALE GENOMIC DNA]</scope>
    <source>
        <strain evidence="8 9">CGMCC 1.9157</strain>
    </source>
</reference>
<organism evidence="8 9">
    <name type="scientific">Cohaesibacter marisflavi</name>
    <dbReference type="NCBI Taxonomy" id="655353"/>
    <lineage>
        <taxon>Bacteria</taxon>
        <taxon>Pseudomonadati</taxon>
        <taxon>Pseudomonadota</taxon>
        <taxon>Alphaproteobacteria</taxon>
        <taxon>Hyphomicrobiales</taxon>
        <taxon>Cohaesibacteraceae</taxon>
    </lineage>
</organism>
<comment type="catalytic activity">
    <reaction evidence="7">
        <text>aldehydo-D-galacturonate = keto-D-tagaturonate</text>
        <dbReference type="Rhea" id="RHEA:27702"/>
        <dbReference type="ChEBI" id="CHEBI:12952"/>
        <dbReference type="ChEBI" id="CHEBI:17886"/>
    </reaction>
</comment>
<dbReference type="Gene3D" id="3.20.20.140">
    <property type="entry name" value="Metal-dependent hydrolases"/>
    <property type="match status" value="1"/>
</dbReference>
<dbReference type="Proteomes" id="UP000199236">
    <property type="component" value="Unassembled WGS sequence"/>
</dbReference>
<dbReference type="InterPro" id="IPR032466">
    <property type="entry name" value="Metal_Hydrolase"/>
</dbReference>
<name>A0A1I5HXN3_9HYPH</name>
<dbReference type="PANTHER" id="PTHR30068:SF4">
    <property type="entry name" value="URONATE ISOMERASE"/>
    <property type="match status" value="1"/>
</dbReference>
<keyword evidence="6 7" id="KW-0413">Isomerase</keyword>